<gene>
    <name evidence="2" type="ORF">QYM36_006236</name>
</gene>
<evidence type="ECO:0000313" key="2">
    <source>
        <dbReference type="EMBL" id="KAK2717380.1"/>
    </source>
</evidence>
<dbReference type="EMBL" id="JAVRJZ010000010">
    <property type="protein sequence ID" value="KAK2717380.1"/>
    <property type="molecule type" value="Genomic_DNA"/>
</dbReference>
<sequence>MVVPFNGRNSLKQYKVSKTTKQDFKSWVRFGVSGNVYEFEPYQGISGCTQTSEHDVIGDVVIRLCHGLKKKTAKVYFDNFFPSITLVEKLGKENIYSFGILHANTVGDAANKLVRENEMKKKDRGSASYATSEEGITAMWWKDNSRDNNL</sequence>
<keyword evidence="3" id="KW-1185">Reference proteome</keyword>
<comment type="caution">
    <text evidence="2">The sequence shown here is derived from an EMBL/GenBank/DDBJ whole genome shotgun (WGS) entry which is preliminary data.</text>
</comment>
<evidence type="ECO:0000259" key="1">
    <source>
        <dbReference type="Pfam" id="PF13843"/>
    </source>
</evidence>
<dbReference type="Proteomes" id="UP001187531">
    <property type="component" value="Unassembled WGS sequence"/>
</dbReference>
<proteinExistence type="predicted"/>
<dbReference type="AlphaFoldDB" id="A0AA88HWZ7"/>
<protein>
    <recommendedName>
        <fullName evidence="1">PiggyBac transposable element-derived protein domain-containing protein</fullName>
    </recommendedName>
</protein>
<dbReference type="InterPro" id="IPR029526">
    <property type="entry name" value="PGBD"/>
</dbReference>
<reference evidence="2" key="1">
    <citation type="submission" date="2023-07" db="EMBL/GenBank/DDBJ databases">
        <title>Chromosome-level genome assembly of Artemia franciscana.</title>
        <authorList>
            <person name="Jo E."/>
        </authorList>
    </citation>
    <scope>NUCLEOTIDE SEQUENCE</scope>
    <source>
        <tissue evidence="2">Whole body</tissue>
    </source>
</reference>
<name>A0AA88HWZ7_ARTSF</name>
<evidence type="ECO:0000313" key="3">
    <source>
        <dbReference type="Proteomes" id="UP001187531"/>
    </source>
</evidence>
<dbReference type="PANTHER" id="PTHR47272">
    <property type="entry name" value="DDE_TNP_1_7 DOMAIN-CONTAINING PROTEIN"/>
    <property type="match status" value="1"/>
</dbReference>
<feature type="domain" description="PiggyBac transposable element-derived protein" evidence="1">
    <location>
        <begin position="2"/>
        <end position="143"/>
    </location>
</feature>
<organism evidence="2 3">
    <name type="scientific">Artemia franciscana</name>
    <name type="common">Brine shrimp</name>
    <name type="synonym">Artemia sanfranciscana</name>
    <dbReference type="NCBI Taxonomy" id="6661"/>
    <lineage>
        <taxon>Eukaryota</taxon>
        <taxon>Metazoa</taxon>
        <taxon>Ecdysozoa</taxon>
        <taxon>Arthropoda</taxon>
        <taxon>Crustacea</taxon>
        <taxon>Branchiopoda</taxon>
        <taxon>Anostraca</taxon>
        <taxon>Artemiidae</taxon>
        <taxon>Artemia</taxon>
    </lineage>
</organism>
<dbReference type="Pfam" id="PF13843">
    <property type="entry name" value="DDE_Tnp_1_7"/>
    <property type="match status" value="1"/>
</dbReference>
<accession>A0AA88HWZ7</accession>